<dbReference type="GO" id="GO:0043161">
    <property type="term" value="P:proteasome-mediated ubiquitin-dependent protein catabolic process"/>
    <property type="evidence" value="ECO:0007669"/>
    <property type="project" value="TreeGrafter"/>
</dbReference>
<keyword evidence="8 10" id="KW-0862">Zinc</keyword>
<accession>A0A2J7QN85</accession>
<feature type="domain" description="SIAH-type" evidence="12">
    <location>
        <begin position="68"/>
        <end position="131"/>
    </location>
</feature>
<comment type="similarity">
    <text evidence="3 10">Belongs to the SINA (Seven in absentia) family.</text>
</comment>
<comment type="pathway">
    <text evidence="2 10">Protein modification; protein ubiquitination.</text>
</comment>
<dbReference type="Pfam" id="PF21361">
    <property type="entry name" value="Sina_ZnF"/>
    <property type="match status" value="1"/>
</dbReference>
<reference evidence="13 14" key="1">
    <citation type="submission" date="2017-12" db="EMBL/GenBank/DDBJ databases">
        <title>Hemimetabolous genomes reveal molecular basis of termite eusociality.</title>
        <authorList>
            <person name="Harrison M.C."/>
            <person name="Jongepier E."/>
            <person name="Robertson H.M."/>
            <person name="Arning N."/>
            <person name="Bitard-Feildel T."/>
            <person name="Chao H."/>
            <person name="Childers C.P."/>
            <person name="Dinh H."/>
            <person name="Doddapaneni H."/>
            <person name="Dugan S."/>
            <person name="Gowin J."/>
            <person name="Greiner C."/>
            <person name="Han Y."/>
            <person name="Hu H."/>
            <person name="Hughes D.S.T."/>
            <person name="Huylmans A.-K."/>
            <person name="Kemena C."/>
            <person name="Kremer L.P.M."/>
            <person name="Lee S.L."/>
            <person name="Lopez-Ezquerra A."/>
            <person name="Mallet L."/>
            <person name="Monroy-Kuhn J.M."/>
            <person name="Moser A."/>
            <person name="Murali S.C."/>
            <person name="Muzny D.M."/>
            <person name="Otani S."/>
            <person name="Piulachs M.-D."/>
            <person name="Poelchau M."/>
            <person name="Qu J."/>
            <person name="Schaub F."/>
            <person name="Wada-Katsumata A."/>
            <person name="Worley K.C."/>
            <person name="Xie Q."/>
            <person name="Ylla G."/>
            <person name="Poulsen M."/>
            <person name="Gibbs R.A."/>
            <person name="Schal C."/>
            <person name="Richards S."/>
            <person name="Belles X."/>
            <person name="Korb J."/>
            <person name="Bornberg-Bauer E."/>
        </authorList>
    </citation>
    <scope>NUCLEOTIDE SEQUENCE [LARGE SCALE GENOMIC DNA]</scope>
    <source>
        <tissue evidence="13">Whole body</tissue>
    </source>
</reference>
<dbReference type="InParanoid" id="A0A2J7QN85"/>
<dbReference type="InterPro" id="IPR013083">
    <property type="entry name" value="Znf_RING/FYVE/PHD"/>
</dbReference>
<dbReference type="EC" id="2.3.2.27" evidence="10"/>
<evidence type="ECO:0000256" key="6">
    <source>
        <dbReference type="ARBA" id="ARBA00022771"/>
    </source>
</evidence>
<evidence type="ECO:0000259" key="11">
    <source>
        <dbReference type="PROSITE" id="PS50089"/>
    </source>
</evidence>
<dbReference type="Gene3D" id="2.60.210.10">
    <property type="entry name" value="Apoptosis, Tumor Necrosis Factor Receptor Associated Protein 2, Chain A"/>
    <property type="match status" value="1"/>
</dbReference>
<dbReference type="PROSITE" id="PS50089">
    <property type="entry name" value="ZF_RING_2"/>
    <property type="match status" value="1"/>
</dbReference>
<keyword evidence="4" id="KW-0808">Transferase</keyword>
<evidence type="ECO:0000256" key="3">
    <source>
        <dbReference type="ARBA" id="ARBA00009119"/>
    </source>
</evidence>
<dbReference type="FunFam" id="3.30.40.10:FF:000041">
    <property type="entry name" value="E3 ubiquitin-protein ligase SINAT3"/>
    <property type="match status" value="1"/>
</dbReference>
<dbReference type="InterPro" id="IPR008974">
    <property type="entry name" value="TRAF-like"/>
</dbReference>
<dbReference type="Proteomes" id="UP000235965">
    <property type="component" value="Unassembled WGS sequence"/>
</dbReference>
<dbReference type="STRING" id="105785.A0A2J7QN85"/>
<dbReference type="AlphaFoldDB" id="A0A2J7QN85"/>
<dbReference type="InterPro" id="IPR013010">
    <property type="entry name" value="Znf_SIAH"/>
</dbReference>
<feature type="domain" description="RING-type" evidence="11">
    <location>
        <begin position="16"/>
        <end position="51"/>
    </location>
</feature>
<evidence type="ECO:0000256" key="10">
    <source>
        <dbReference type="RuleBase" id="RU201113"/>
    </source>
</evidence>
<evidence type="ECO:0000256" key="1">
    <source>
        <dbReference type="ARBA" id="ARBA00000900"/>
    </source>
</evidence>
<keyword evidence="5 10" id="KW-0479">Metal-binding</keyword>
<comment type="caution">
    <text evidence="13">The sequence shown here is derived from an EMBL/GenBank/DDBJ whole genome shotgun (WGS) entry which is preliminary data.</text>
</comment>
<dbReference type="SUPFAM" id="SSF49599">
    <property type="entry name" value="TRAF domain-like"/>
    <property type="match status" value="1"/>
</dbReference>
<dbReference type="InterPro" id="IPR018121">
    <property type="entry name" value="7-in-absentia-prot_TRAF-dom"/>
</dbReference>
<dbReference type="GO" id="GO:0031624">
    <property type="term" value="F:ubiquitin conjugating enzyme binding"/>
    <property type="evidence" value="ECO:0007669"/>
    <property type="project" value="TreeGrafter"/>
</dbReference>
<dbReference type="InterPro" id="IPR049548">
    <property type="entry name" value="Sina-like_RING"/>
</dbReference>
<evidence type="ECO:0000313" key="13">
    <source>
        <dbReference type="EMBL" id="PNF30038.1"/>
    </source>
</evidence>
<evidence type="ECO:0000256" key="9">
    <source>
        <dbReference type="PROSITE-ProRule" id="PRU00455"/>
    </source>
</evidence>
<dbReference type="Gene3D" id="3.30.40.10">
    <property type="entry name" value="Zinc/RING finger domain, C3HC4 (zinc finger)"/>
    <property type="match status" value="2"/>
</dbReference>
<dbReference type="UniPathway" id="UPA00143"/>
<dbReference type="SUPFAM" id="SSF57850">
    <property type="entry name" value="RING/U-box"/>
    <property type="match status" value="1"/>
</dbReference>
<evidence type="ECO:0000256" key="2">
    <source>
        <dbReference type="ARBA" id="ARBA00004906"/>
    </source>
</evidence>
<dbReference type="GO" id="GO:0008270">
    <property type="term" value="F:zinc ion binding"/>
    <property type="evidence" value="ECO:0007669"/>
    <property type="project" value="UniProtKB-KW"/>
</dbReference>
<name>A0A2J7QN85_9NEOP</name>
<evidence type="ECO:0000313" key="14">
    <source>
        <dbReference type="Proteomes" id="UP000235965"/>
    </source>
</evidence>
<dbReference type="GO" id="GO:0061630">
    <property type="term" value="F:ubiquitin protein ligase activity"/>
    <property type="evidence" value="ECO:0007669"/>
    <property type="project" value="UniProtKB-EC"/>
</dbReference>
<dbReference type="InterPro" id="IPR001841">
    <property type="entry name" value="Znf_RING"/>
</dbReference>
<dbReference type="PROSITE" id="PS51081">
    <property type="entry name" value="ZF_SIAH"/>
    <property type="match status" value="1"/>
</dbReference>
<dbReference type="Pfam" id="PF03145">
    <property type="entry name" value="Sina_TRAF"/>
    <property type="match status" value="1"/>
</dbReference>
<dbReference type="EMBL" id="NEVH01013199">
    <property type="protein sequence ID" value="PNF30038.1"/>
    <property type="molecule type" value="Genomic_DNA"/>
</dbReference>
<evidence type="ECO:0000256" key="5">
    <source>
        <dbReference type="ARBA" id="ARBA00022723"/>
    </source>
</evidence>
<evidence type="ECO:0000256" key="4">
    <source>
        <dbReference type="ARBA" id="ARBA00022679"/>
    </source>
</evidence>
<comment type="domain">
    <text evidence="10">The SBD domain (substrate-binding domain) mediates the interaction with substrate proteins. It is related to the TRAF family.</text>
</comment>
<protein>
    <recommendedName>
        <fullName evidence="10">E3 ubiquitin-protein ligase</fullName>
        <ecNumber evidence="10">2.3.2.27</ecNumber>
    </recommendedName>
</protein>
<keyword evidence="6 9" id="KW-0863">Zinc-finger</keyword>
<proteinExistence type="inferred from homology"/>
<sequence length="269" mass="31121">MTSSLEHQLILRELKCPVCMGYMTPPITQCSTGHNVCSSCRPRLDHCPTCRNQLQWIRNLSLENLAAAINYPCVNKMVGCSESFTLHTIKDHEGQCPYRNHTCPYRKISKEDCFWAGPLPELKTHVQEMHNSPGDHVELDGPFKTVLRNISETSSFRQTIFTLNEIFYIIWEVRDDIFYCVSFHIGPKKNSSKFKYRFRVSKRRGGESISYSLKTSSFMDDVEEIIKGGDCVAIHYRSVEKFIKNGVLPFEIYIFPNDVTNSVEKRREM</sequence>
<gene>
    <name evidence="13" type="ORF">B7P43_G05840</name>
</gene>
<dbReference type="PANTHER" id="PTHR45877:SF2">
    <property type="entry name" value="E3 UBIQUITIN-PROTEIN LIGASE SINA-RELATED"/>
    <property type="match status" value="1"/>
</dbReference>
<comment type="function">
    <text evidence="10">E3 ubiquitin-protein ligase that mediates ubiquitination and subsequent proteasomal degradation of target proteins. E3 ubiquitin ligases accept ubiquitin from an E2 ubiquitin-conjugating enzyme in the form of a thioester and then directly transfers the ubiquitin to targeted substrates.</text>
</comment>
<evidence type="ECO:0000259" key="12">
    <source>
        <dbReference type="PROSITE" id="PS51081"/>
    </source>
</evidence>
<dbReference type="GO" id="GO:0016567">
    <property type="term" value="P:protein ubiquitination"/>
    <property type="evidence" value="ECO:0007669"/>
    <property type="project" value="UniProtKB-UniPathway"/>
</dbReference>
<dbReference type="Pfam" id="PF21362">
    <property type="entry name" value="Sina_RING"/>
    <property type="match status" value="1"/>
</dbReference>
<comment type="domain">
    <text evidence="10">The RING-type zinc finger domain is essential for ubiquitin ligase activity.</text>
</comment>
<dbReference type="GO" id="GO:0005737">
    <property type="term" value="C:cytoplasm"/>
    <property type="evidence" value="ECO:0007669"/>
    <property type="project" value="InterPro"/>
</dbReference>
<evidence type="ECO:0000256" key="8">
    <source>
        <dbReference type="ARBA" id="ARBA00022833"/>
    </source>
</evidence>
<dbReference type="InterPro" id="IPR004162">
    <property type="entry name" value="SINA-like_animal"/>
</dbReference>
<dbReference type="OrthoDB" id="4788989at2759"/>
<keyword evidence="14" id="KW-1185">Reference proteome</keyword>
<evidence type="ECO:0000256" key="7">
    <source>
        <dbReference type="ARBA" id="ARBA00022786"/>
    </source>
</evidence>
<organism evidence="13 14">
    <name type="scientific">Cryptotermes secundus</name>
    <dbReference type="NCBI Taxonomy" id="105785"/>
    <lineage>
        <taxon>Eukaryota</taxon>
        <taxon>Metazoa</taxon>
        <taxon>Ecdysozoa</taxon>
        <taxon>Arthropoda</taxon>
        <taxon>Hexapoda</taxon>
        <taxon>Insecta</taxon>
        <taxon>Pterygota</taxon>
        <taxon>Neoptera</taxon>
        <taxon>Polyneoptera</taxon>
        <taxon>Dictyoptera</taxon>
        <taxon>Blattodea</taxon>
        <taxon>Blattoidea</taxon>
        <taxon>Termitoidae</taxon>
        <taxon>Kalotermitidae</taxon>
        <taxon>Cryptotermitinae</taxon>
        <taxon>Cryptotermes</taxon>
    </lineage>
</organism>
<dbReference type="PANTHER" id="PTHR45877">
    <property type="entry name" value="E3 UBIQUITIN-PROTEIN LIGASE SIAH2"/>
    <property type="match status" value="1"/>
</dbReference>
<comment type="catalytic activity">
    <reaction evidence="1 10">
        <text>S-ubiquitinyl-[E2 ubiquitin-conjugating enzyme]-L-cysteine + [acceptor protein]-L-lysine = [E2 ubiquitin-conjugating enzyme]-L-cysteine + N(6)-ubiquitinyl-[acceptor protein]-L-lysine.</text>
        <dbReference type="EC" id="2.3.2.27"/>
    </reaction>
</comment>
<keyword evidence="7 10" id="KW-0833">Ubl conjugation pathway</keyword>